<organism evidence="6 7">
    <name type="scientific">Crenobacter intestini</name>
    <dbReference type="NCBI Taxonomy" id="2563443"/>
    <lineage>
        <taxon>Bacteria</taxon>
        <taxon>Pseudomonadati</taxon>
        <taxon>Pseudomonadota</taxon>
        <taxon>Betaproteobacteria</taxon>
        <taxon>Neisseriales</taxon>
        <taxon>Neisseriaceae</taxon>
        <taxon>Crenobacter</taxon>
    </lineage>
</organism>
<dbReference type="RefSeq" id="WP_136552013.1">
    <property type="nucleotide sequence ID" value="NZ_STGJ01000005.1"/>
</dbReference>
<evidence type="ECO:0000313" key="7">
    <source>
        <dbReference type="Proteomes" id="UP000308891"/>
    </source>
</evidence>
<name>A0A4T0UZS9_9NEIS</name>
<keyword evidence="3" id="KW-1005">Bacterial flagellum biogenesis</keyword>
<dbReference type="Pfam" id="PF05400">
    <property type="entry name" value="FliT"/>
    <property type="match status" value="1"/>
</dbReference>
<evidence type="ECO:0000256" key="2">
    <source>
        <dbReference type="ARBA" id="ARBA00022490"/>
    </source>
</evidence>
<keyword evidence="4" id="KW-0143">Chaperone</keyword>
<keyword evidence="7" id="KW-1185">Reference proteome</keyword>
<evidence type="ECO:0000256" key="3">
    <source>
        <dbReference type="ARBA" id="ARBA00022795"/>
    </source>
</evidence>
<dbReference type="Gene3D" id="1.20.58.380">
    <property type="entry name" value="Flagellar protein flit"/>
    <property type="match status" value="1"/>
</dbReference>
<dbReference type="Proteomes" id="UP000308891">
    <property type="component" value="Unassembled WGS sequence"/>
</dbReference>
<keyword evidence="2" id="KW-0963">Cytoplasm</keyword>
<comment type="subcellular location">
    <subcellularLocation>
        <location evidence="1">Cytoplasm</location>
        <location evidence="1">Cytosol</location>
    </subcellularLocation>
</comment>
<evidence type="ECO:0000256" key="1">
    <source>
        <dbReference type="ARBA" id="ARBA00004514"/>
    </source>
</evidence>
<reference evidence="6 7" key="1">
    <citation type="submission" date="2019-04" db="EMBL/GenBank/DDBJ databases">
        <title>Crenobacter sp. nov.</title>
        <authorList>
            <person name="Shi S."/>
        </authorList>
    </citation>
    <scope>NUCLEOTIDE SEQUENCE [LARGE SCALE GENOMIC DNA]</scope>
    <source>
        <strain evidence="6 7">GY 70310</strain>
    </source>
</reference>
<dbReference type="InterPro" id="IPR008622">
    <property type="entry name" value="FliT"/>
</dbReference>
<dbReference type="AlphaFoldDB" id="A0A4T0UZS9"/>
<comment type="caution">
    <text evidence="6">The sequence shown here is derived from an EMBL/GenBank/DDBJ whole genome shotgun (WGS) entry which is preliminary data.</text>
</comment>
<proteinExistence type="predicted"/>
<sequence>MQASEQQAWLDCLALSEAACQAARAQYWDEALAQGARLFAMQASLPPVAKLTLDAQERQALRETVSAVQANIMEASRLLRAERDVLSAEMQLLRTQSRVLDAYSKGA</sequence>
<protein>
    <recommendedName>
        <fullName evidence="5">Flagellar protein FliT</fullName>
    </recommendedName>
</protein>
<evidence type="ECO:0000256" key="5">
    <source>
        <dbReference type="ARBA" id="ARBA00093797"/>
    </source>
</evidence>
<gene>
    <name evidence="6" type="ORF">E5K04_06100</name>
</gene>
<evidence type="ECO:0000256" key="4">
    <source>
        <dbReference type="ARBA" id="ARBA00023186"/>
    </source>
</evidence>
<evidence type="ECO:0000313" key="6">
    <source>
        <dbReference type="EMBL" id="TIC84742.1"/>
    </source>
</evidence>
<dbReference type="OrthoDB" id="9956349at2"/>
<accession>A0A4T0UZS9</accession>
<dbReference type="EMBL" id="STGJ01000005">
    <property type="protein sequence ID" value="TIC84742.1"/>
    <property type="molecule type" value="Genomic_DNA"/>
</dbReference>
<dbReference type="GO" id="GO:0044781">
    <property type="term" value="P:bacterial-type flagellum organization"/>
    <property type="evidence" value="ECO:0007669"/>
    <property type="project" value="UniProtKB-KW"/>
</dbReference>